<feature type="region of interest" description="Disordered" evidence="1">
    <location>
        <begin position="88"/>
        <end position="166"/>
    </location>
</feature>
<reference evidence="2 3" key="1">
    <citation type="journal article" date="2014" name="Mol. Plant">
        <title>Chromosome Scale Genome Assembly and Transcriptome Profiling of Nannochloropsis gaditana in Nitrogen Depletion.</title>
        <authorList>
            <person name="Corteggiani Carpinelli E."/>
            <person name="Telatin A."/>
            <person name="Vitulo N."/>
            <person name="Forcato C."/>
            <person name="D'Angelo M."/>
            <person name="Schiavon R."/>
            <person name="Vezzi A."/>
            <person name="Giacometti G.M."/>
            <person name="Morosinotto T."/>
            <person name="Valle G."/>
        </authorList>
    </citation>
    <scope>NUCLEOTIDE SEQUENCE [LARGE SCALE GENOMIC DNA]</scope>
    <source>
        <strain evidence="2 3">B-31</strain>
    </source>
</reference>
<dbReference type="Proteomes" id="UP000019335">
    <property type="component" value="Chromosome 1"/>
</dbReference>
<sequence>MKNVAEDKENMDPYPHKSRGLGANDSFNSLHTGYQSRSGGKPLSPGASKRKRGQVEQRETRAPLRDITTMPGLAPTLAQPAFDIASDTAALPQDGVHRASSRPTATSASVTAHKKKSSKGNRAMKDTGNKRHYNGPKHDKDRKAVLKSNSRPPTESLPDSFARPLR</sequence>
<feature type="compositionally biased region" description="Polar residues" evidence="1">
    <location>
        <begin position="25"/>
        <end position="38"/>
    </location>
</feature>
<dbReference type="AlphaFoldDB" id="W7TVT4"/>
<name>W7TVT4_9STRA</name>
<protein>
    <submittedName>
        <fullName evidence="2">Uncharacterized protein</fullName>
    </submittedName>
</protein>
<feature type="compositionally biased region" description="Low complexity" evidence="1">
    <location>
        <begin position="101"/>
        <end position="111"/>
    </location>
</feature>
<feature type="region of interest" description="Disordered" evidence="1">
    <location>
        <begin position="1"/>
        <end position="72"/>
    </location>
</feature>
<comment type="caution">
    <text evidence="2">The sequence shown here is derived from an EMBL/GenBank/DDBJ whole genome shotgun (WGS) entry which is preliminary data.</text>
</comment>
<organism evidence="2 3">
    <name type="scientific">Nannochloropsis gaditana</name>
    <dbReference type="NCBI Taxonomy" id="72520"/>
    <lineage>
        <taxon>Eukaryota</taxon>
        <taxon>Sar</taxon>
        <taxon>Stramenopiles</taxon>
        <taxon>Ochrophyta</taxon>
        <taxon>Eustigmatophyceae</taxon>
        <taxon>Eustigmatales</taxon>
        <taxon>Monodopsidaceae</taxon>
        <taxon>Nannochloropsis</taxon>
    </lineage>
</organism>
<dbReference type="EMBL" id="AZIL01000038">
    <property type="protein sequence ID" value="EWM30247.1"/>
    <property type="molecule type" value="Genomic_DNA"/>
</dbReference>
<proteinExistence type="predicted"/>
<accession>W7TVT4</accession>
<evidence type="ECO:0000313" key="2">
    <source>
        <dbReference type="EMBL" id="EWM30247.1"/>
    </source>
</evidence>
<feature type="compositionally biased region" description="Basic and acidic residues" evidence="1">
    <location>
        <begin position="1"/>
        <end position="15"/>
    </location>
</feature>
<keyword evidence="3" id="KW-1185">Reference proteome</keyword>
<feature type="compositionally biased region" description="Basic and acidic residues" evidence="1">
    <location>
        <begin position="53"/>
        <end position="64"/>
    </location>
</feature>
<evidence type="ECO:0000313" key="3">
    <source>
        <dbReference type="Proteomes" id="UP000019335"/>
    </source>
</evidence>
<evidence type="ECO:0000256" key="1">
    <source>
        <dbReference type="SAM" id="MobiDB-lite"/>
    </source>
</evidence>
<gene>
    <name evidence="2" type="ORF">Naga_100003g165</name>
</gene>